<dbReference type="AlphaFoldDB" id="A0AAN6K7A4"/>
<keyword evidence="1" id="KW-0472">Membrane</keyword>
<organism evidence="2 3">
    <name type="scientific">Friedmanniomyces endolithicus</name>
    <dbReference type="NCBI Taxonomy" id="329885"/>
    <lineage>
        <taxon>Eukaryota</taxon>
        <taxon>Fungi</taxon>
        <taxon>Dikarya</taxon>
        <taxon>Ascomycota</taxon>
        <taxon>Pezizomycotina</taxon>
        <taxon>Dothideomycetes</taxon>
        <taxon>Dothideomycetidae</taxon>
        <taxon>Mycosphaerellales</taxon>
        <taxon>Teratosphaeriaceae</taxon>
        <taxon>Friedmanniomyces</taxon>
    </lineage>
</organism>
<accession>A0AAN6K7A4</accession>
<gene>
    <name evidence="2" type="ORF">LTR91_016852</name>
</gene>
<dbReference type="EMBL" id="JAUJLE010000210">
    <property type="protein sequence ID" value="KAK0968231.1"/>
    <property type="molecule type" value="Genomic_DNA"/>
</dbReference>
<keyword evidence="3" id="KW-1185">Reference proteome</keyword>
<feature type="transmembrane region" description="Helical" evidence="1">
    <location>
        <begin position="21"/>
        <end position="42"/>
    </location>
</feature>
<keyword evidence="1" id="KW-0812">Transmembrane</keyword>
<proteinExistence type="predicted"/>
<sequence length="139" mass="15091">MESSVGGSAVQRLHASLDSTTVYKLALAVLLAVMMATLLFRPNKRNNLPIWAAVEIALVSLIVSRGGLAQRIYSSIRRYGGSLFGLTSKHQVLVNLPSVDRLLSQSYHTLNAEPVQHTIFTRVFGGIDSAQLKAKLEAS</sequence>
<reference evidence="2" key="1">
    <citation type="submission" date="2023-06" db="EMBL/GenBank/DDBJ databases">
        <title>Black Yeasts Isolated from many extreme environments.</title>
        <authorList>
            <person name="Coleine C."/>
            <person name="Stajich J.E."/>
            <person name="Selbmann L."/>
        </authorList>
    </citation>
    <scope>NUCLEOTIDE SEQUENCE</scope>
    <source>
        <strain evidence="2">CCFEE 5200</strain>
    </source>
</reference>
<name>A0AAN6K7A4_9PEZI</name>
<evidence type="ECO:0000313" key="3">
    <source>
        <dbReference type="Proteomes" id="UP001175353"/>
    </source>
</evidence>
<feature type="transmembrane region" description="Helical" evidence="1">
    <location>
        <begin position="48"/>
        <end position="68"/>
    </location>
</feature>
<dbReference type="Proteomes" id="UP001175353">
    <property type="component" value="Unassembled WGS sequence"/>
</dbReference>
<evidence type="ECO:0000256" key="1">
    <source>
        <dbReference type="SAM" id="Phobius"/>
    </source>
</evidence>
<keyword evidence="1" id="KW-1133">Transmembrane helix</keyword>
<evidence type="ECO:0000313" key="2">
    <source>
        <dbReference type="EMBL" id="KAK0968231.1"/>
    </source>
</evidence>
<comment type="caution">
    <text evidence="2">The sequence shown here is derived from an EMBL/GenBank/DDBJ whole genome shotgun (WGS) entry which is preliminary data.</text>
</comment>
<protein>
    <submittedName>
        <fullName evidence="2">Uncharacterized protein</fullName>
    </submittedName>
</protein>